<keyword evidence="1" id="KW-0175">Coiled coil</keyword>
<dbReference type="PANTHER" id="PTHR48154:SF1">
    <property type="entry name" value="PROTEIN, PUTATIVE-RELATED"/>
    <property type="match status" value="1"/>
</dbReference>
<feature type="coiled-coil region" evidence="1">
    <location>
        <begin position="144"/>
        <end position="171"/>
    </location>
</feature>
<dbReference type="PANTHER" id="PTHR48154">
    <property type="entry name" value="PROTEIN, PUTATIVE-RELATED"/>
    <property type="match status" value="1"/>
</dbReference>
<proteinExistence type="predicted"/>
<dbReference type="Gramene" id="Psat02G0157900-T1">
    <property type="protein sequence ID" value="KAI5434814.1"/>
    <property type="gene ID" value="KIW84_021579"/>
</dbReference>
<gene>
    <name evidence="3" type="ORF">KIW84_021579</name>
</gene>
<organism evidence="3 4">
    <name type="scientific">Pisum sativum</name>
    <name type="common">Garden pea</name>
    <name type="synonym">Lathyrus oleraceus</name>
    <dbReference type="NCBI Taxonomy" id="3888"/>
    <lineage>
        <taxon>Eukaryota</taxon>
        <taxon>Viridiplantae</taxon>
        <taxon>Streptophyta</taxon>
        <taxon>Embryophyta</taxon>
        <taxon>Tracheophyta</taxon>
        <taxon>Spermatophyta</taxon>
        <taxon>Magnoliopsida</taxon>
        <taxon>eudicotyledons</taxon>
        <taxon>Gunneridae</taxon>
        <taxon>Pentapetalae</taxon>
        <taxon>rosids</taxon>
        <taxon>fabids</taxon>
        <taxon>Fabales</taxon>
        <taxon>Fabaceae</taxon>
        <taxon>Papilionoideae</taxon>
        <taxon>50 kb inversion clade</taxon>
        <taxon>NPAAA clade</taxon>
        <taxon>Hologalegina</taxon>
        <taxon>IRL clade</taxon>
        <taxon>Fabeae</taxon>
        <taxon>Lathyrus</taxon>
    </lineage>
</organism>
<accession>A0A9D5BA37</accession>
<evidence type="ECO:0000259" key="2">
    <source>
        <dbReference type="Pfam" id="PF24924"/>
    </source>
</evidence>
<dbReference type="AlphaFoldDB" id="A0A9D5BA37"/>
<dbReference type="Proteomes" id="UP001058974">
    <property type="component" value="Chromosome 2"/>
</dbReference>
<comment type="caution">
    <text evidence="3">The sequence shown here is derived from an EMBL/GenBank/DDBJ whole genome shotgun (WGS) entry which is preliminary data.</text>
</comment>
<evidence type="ECO:0000313" key="3">
    <source>
        <dbReference type="EMBL" id="KAI5434814.1"/>
    </source>
</evidence>
<keyword evidence="4" id="KW-1185">Reference proteome</keyword>
<dbReference type="EMBL" id="JAMSHJ010000002">
    <property type="protein sequence ID" value="KAI5434814.1"/>
    <property type="molecule type" value="Genomic_DNA"/>
</dbReference>
<evidence type="ECO:0000256" key="1">
    <source>
        <dbReference type="SAM" id="Coils"/>
    </source>
</evidence>
<reference evidence="3 4" key="1">
    <citation type="journal article" date="2022" name="Nat. Genet.">
        <title>Improved pea reference genome and pan-genome highlight genomic features and evolutionary characteristics.</title>
        <authorList>
            <person name="Yang T."/>
            <person name="Liu R."/>
            <person name="Luo Y."/>
            <person name="Hu S."/>
            <person name="Wang D."/>
            <person name="Wang C."/>
            <person name="Pandey M.K."/>
            <person name="Ge S."/>
            <person name="Xu Q."/>
            <person name="Li N."/>
            <person name="Li G."/>
            <person name="Huang Y."/>
            <person name="Saxena R.K."/>
            <person name="Ji Y."/>
            <person name="Li M."/>
            <person name="Yan X."/>
            <person name="He Y."/>
            <person name="Liu Y."/>
            <person name="Wang X."/>
            <person name="Xiang C."/>
            <person name="Varshney R.K."/>
            <person name="Ding H."/>
            <person name="Gao S."/>
            <person name="Zong X."/>
        </authorList>
    </citation>
    <scope>NUCLEOTIDE SEQUENCE [LARGE SCALE GENOMIC DNA]</scope>
    <source>
        <strain evidence="3 4">cv. Zhongwan 6</strain>
    </source>
</reference>
<feature type="domain" description="DUF7745" evidence="2">
    <location>
        <begin position="2"/>
        <end position="115"/>
    </location>
</feature>
<protein>
    <recommendedName>
        <fullName evidence="2">DUF7745 domain-containing protein</fullName>
    </recommendedName>
</protein>
<evidence type="ECO:0000313" key="4">
    <source>
        <dbReference type="Proteomes" id="UP001058974"/>
    </source>
</evidence>
<dbReference type="InterPro" id="IPR056647">
    <property type="entry name" value="DUF7745"/>
</dbReference>
<name>A0A9D5BA37_PEA</name>
<sequence>MIPLKVKIPNTSLGQVLTVRDLALALQIKVTNVSSNWKKKGDYCGFWKRFLEKEAERLAGIQNLGVFRNVLSLLIYGLVLFPTYENFINSVAVSVFWVVLTKNVNLVPALLADVMVKEVKLSFIVKAPAHPVIPAPVPISFEEADDMRATISRLTKENEGLLSELNREIGE</sequence>
<dbReference type="Pfam" id="PF24924">
    <property type="entry name" value="DUF7745"/>
    <property type="match status" value="1"/>
</dbReference>